<accession>A0A7I7XKM0</accession>
<organism evidence="2 3">
    <name type="scientific">Mycolicibacterium madagascariense</name>
    <dbReference type="NCBI Taxonomy" id="212765"/>
    <lineage>
        <taxon>Bacteria</taxon>
        <taxon>Bacillati</taxon>
        <taxon>Actinomycetota</taxon>
        <taxon>Actinomycetes</taxon>
        <taxon>Mycobacteriales</taxon>
        <taxon>Mycobacteriaceae</taxon>
        <taxon>Mycolicibacterium</taxon>
    </lineage>
</organism>
<gene>
    <name evidence="2" type="ORF">MMAD_40310</name>
</gene>
<feature type="signal peptide" evidence="1">
    <location>
        <begin position="1"/>
        <end position="40"/>
    </location>
</feature>
<dbReference type="EMBL" id="AP022610">
    <property type="protein sequence ID" value="BBZ29736.1"/>
    <property type="molecule type" value="Genomic_DNA"/>
</dbReference>
<evidence type="ECO:0008006" key="4">
    <source>
        <dbReference type="Google" id="ProtNLM"/>
    </source>
</evidence>
<dbReference type="AlphaFoldDB" id="A0A7I7XKM0"/>
<dbReference type="RefSeq" id="WP_163740521.1">
    <property type="nucleotide sequence ID" value="NZ_AP022610.1"/>
</dbReference>
<evidence type="ECO:0000256" key="1">
    <source>
        <dbReference type="SAM" id="SignalP"/>
    </source>
</evidence>
<protein>
    <recommendedName>
        <fullName evidence="4">PASTA domain-containing protein</fullName>
    </recommendedName>
</protein>
<reference evidence="2 3" key="1">
    <citation type="journal article" date="2019" name="Emerg. Microbes Infect.">
        <title>Comprehensive subspecies identification of 175 nontuberculous mycobacteria species based on 7547 genomic profiles.</title>
        <authorList>
            <person name="Matsumoto Y."/>
            <person name="Kinjo T."/>
            <person name="Motooka D."/>
            <person name="Nabeya D."/>
            <person name="Jung N."/>
            <person name="Uechi K."/>
            <person name="Horii T."/>
            <person name="Iida T."/>
            <person name="Fujita J."/>
            <person name="Nakamura S."/>
        </authorList>
    </citation>
    <scope>NUCLEOTIDE SEQUENCE [LARGE SCALE GENOMIC DNA]</scope>
    <source>
        <strain evidence="2 3">JCM 13574</strain>
    </source>
</reference>
<sequence length="106" mass="10980">MQDTYPTDAEASRMSFARRLPATLSMVCCAAALTWAPAAAADPAIDGQSATTVIDQFQREGYAVQVNGSPAGDISLLRSCTVTSVQKPGDPAPTVNLNVACPLTHG</sequence>
<evidence type="ECO:0000313" key="2">
    <source>
        <dbReference type="EMBL" id="BBZ29736.1"/>
    </source>
</evidence>
<feature type="chain" id="PRO_5029493923" description="PASTA domain-containing protein" evidence="1">
    <location>
        <begin position="41"/>
        <end position="106"/>
    </location>
</feature>
<name>A0A7I7XKM0_9MYCO</name>
<dbReference type="KEGG" id="mmag:MMAD_40310"/>
<proteinExistence type="predicted"/>
<dbReference type="Proteomes" id="UP000466517">
    <property type="component" value="Chromosome"/>
</dbReference>
<evidence type="ECO:0000313" key="3">
    <source>
        <dbReference type="Proteomes" id="UP000466517"/>
    </source>
</evidence>
<keyword evidence="1" id="KW-0732">Signal</keyword>
<keyword evidence="3" id="KW-1185">Reference proteome</keyword>